<accession>A0A9P4US52</accession>
<dbReference type="AlphaFoldDB" id="A0A9P4US52"/>
<evidence type="ECO:0000256" key="2">
    <source>
        <dbReference type="SAM" id="SignalP"/>
    </source>
</evidence>
<protein>
    <submittedName>
        <fullName evidence="3">Uncharacterized protein</fullName>
    </submittedName>
</protein>
<evidence type="ECO:0000256" key="1">
    <source>
        <dbReference type="SAM" id="MobiDB-lite"/>
    </source>
</evidence>
<proteinExistence type="predicted"/>
<dbReference type="EMBL" id="MU003776">
    <property type="protein sequence ID" value="KAF2723418.1"/>
    <property type="molecule type" value="Genomic_DNA"/>
</dbReference>
<keyword evidence="2" id="KW-0732">Signal</keyword>
<feature type="chain" id="PRO_5040138414" evidence="2">
    <location>
        <begin position="29"/>
        <end position="103"/>
    </location>
</feature>
<evidence type="ECO:0000313" key="4">
    <source>
        <dbReference type="Proteomes" id="UP000799441"/>
    </source>
</evidence>
<feature type="region of interest" description="Disordered" evidence="1">
    <location>
        <begin position="51"/>
        <end position="83"/>
    </location>
</feature>
<name>A0A9P4US52_9PEZI</name>
<organism evidence="3 4">
    <name type="scientific">Polychaeton citri CBS 116435</name>
    <dbReference type="NCBI Taxonomy" id="1314669"/>
    <lineage>
        <taxon>Eukaryota</taxon>
        <taxon>Fungi</taxon>
        <taxon>Dikarya</taxon>
        <taxon>Ascomycota</taxon>
        <taxon>Pezizomycotina</taxon>
        <taxon>Dothideomycetes</taxon>
        <taxon>Dothideomycetidae</taxon>
        <taxon>Capnodiales</taxon>
        <taxon>Capnodiaceae</taxon>
        <taxon>Polychaeton</taxon>
    </lineage>
</organism>
<comment type="caution">
    <text evidence="3">The sequence shown here is derived from an EMBL/GenBank/DDBJ whole genome shotgun (WGS) entry which is preliminary data.</text>
</comment>
<keyword evidence="4" id="KW-1185">Reference proteome</keyword>
<reference evidence="3" key="1">
    <citation type="journal article" date="2020" name="Stud. Mycol.">
        <title>101 Dothideomycetes genomes: a test case for predicting lifestyles and emergence of pathogens.</title>
        <authorList>
            <person name="Haridas S."/>
            <person name="Albert R."/>
            <person name="Binder M."/>
            <person name="Bloem J."/>
            <person name="Labutti K."/>
            <person name="Salamov A."/>
            <person name="Andreopoulos B."/>
            <person name="Baker S."/>
            <person name="Barry K."/>
            <person name="Bills G."/>
            <person name="Bluhm B."/>
            <person name="Cannon C."/>
            <person name="Castanera R."/>
            <person name="Culley D."/>
            <person name="Daum C."/>
            <person name="Ezra D."/>
            <person name="Gonzalez J."/>
            <person name="Henrissat B."/>
            <person name="Kuo A."/>
            <person name="Liang C."/>
            <person name="Lipzen A."/>
            <person name="Lutzoni F."/>
            <person name="Magnuson J."/>
            <person name="Mondo S."/>
            <person name="Nolan M."/>
            <person name="Ohm R."/>
            <person name="Pangilinan J."/>
            <person name="Park H.-J."/>
            <person name="Ramirez L."/>
            <person name="Alfaro M."/>
            <person name="Sun H."/>
            <person name="Tritt A."/>
            <person name="Yoshinaga Y."/>
            <person name="Zwiers L.-H."/>
            <person name="Turgeon B."/>
            <person name="Goodwin S."/>
            <person name="Spatafora J."/>
            <person name="Crous P."/>
            <person name="Grigoriev I."/>
        </authorList>
    </citation>
    <scope>NUCLEOTIDE SEQUENCE</scope>
    <source>
        <strain evidence="3">CBS 116435</strain>
    </source>
</reference>
<gene>
    <name evidence="3" type="ORF">K431DRAFT_292467</name>
</gene>
<feature type="signal peptide" evidence="2">
    <location>
        <begin position="1"/>
        <end position="28"/>
    </location>
</feature>
<evidence type="ECO:0000313" key="3">
    <source>
        <dbReference type="EMBL" id="KAF2723418.1"/>
    </source>
</evidence>
<dbReference type="Proteomes" id="UP000799441">
    <property type="component" value="Unassembled WGS sequence"/>
</dbReference>
<sequence>MPAPWPLLSVPFCCVFAVLLCPPSHLLAAGANASLSTPLWEVDEPSLSPFPPGNGWWPQQADPVPVTSARQMPEPELELEPEPPIRFASLRDPLRQHLLVLHT</sequence>